<accession>W6AJQ3</accession>
<dbReference type="GO" id="GO:0005829">
    <property type="term" value="C:cytosol"/>
    <property type="evidence" value="ECO:0007669"/>
    <property type="project" value="TreeGrafter"/>
</dbReference>
<dbReference type="GO" id="GO:0046872">
    <property type="term" value="F:metal ion binding"/>
    <property type="evidence" value="ECO:0007669"/>
    <property type="project" value="UniProtKB-KW"/>
</dbReference>
<dbReference type="FunFam" id="3.90.950.10:FF:000001">
    <property type="entry name" value="dITP/XTP pyrophosphatase"/>
    <property type="match status" value="1"/>
</dbReference>
<evidence type="ECO:0000313" key="13">
    <source>
        <dbReference type="Proteomes" id="UP000019265"/>
    </source>
</evidence>
<dbReference type="HOGENOM" id="CLU_082080_0_1_14"/>
<sequence length="198" mass="22743">MKKTIWVATQNSGKIEDFKNLLPQYQIKSLLDLPTPIEIPEDFLTFEENALFKAQTLSSIINEPVIADDSGLQIDSLQGFPGVHSARWADPIKDWKIINEKLLQKMRENNLVDMSQRQARFITVIAYYDSKLALQKTFRGEVEGEILPQQIGEFGFGYDPIFKPNGQQKSFAQMRLEEKNLYSHRSVACSKLKQFLTN</sequence>
<dbReference type="Proteomes" id="UP000019265">
    <property type="component" value="Chromosome"/>
</dbReference>
<comment type="subunit">
    <text evidence="2 10">Homodimer.</text>
</comment>
<organism evidence="12 13">
    <name type="scientific">Spiroplasma sabaudiense Ar-1343</name>
    <dbReference type="NCBI Taxonomy" id="1276257"/>
    <lineage>
        <taxon>Bacteria</taxon>
        <taxon>Bacillati</taxon>
        <taxon>Mycoplasmatota</taxon>
        <taxon>Mollicutes</taxon>
        <taxon>Entomoplasmatales</taxon>
        <taxon>Spiroplasmataceae</taxon>
        <taxon>Spiroplasma</taxon>
    </lineage>
</organism>
<protein>
    <recommendedName>
        <fullName evidence="10">dITP/XTP pyrophosphatase</fullName>
        <ecNumber evidence="10">3.6.1.66</ecNumber>
    </recommendedName>
    <alternativeName>
        <fullName evidence="10">Non-canonical purine NTP pyrophosphatase</fullName>
    </alternativeName>
    <alternativeName>
        <fullName evidence="10">Non-standard purine NTP pyrophosphatase</fullName>
    </alternativeName>
    <alternativeName>
        <fullName evidence="10">Nucleoside-triphosphate diphosphatase</fullName>
    </alternativeName>
    <alternativeName>
        <fullName evidence="10">Nucleoside-triphosphate pyrophosphatase</fullName>
        <shortName evidence="10">NTPase</shortName>
    </alternativeName>
</protein>
<gene>
    <name evidence="12" type="primary">rdgB</name>
    <name evidence="12" type="ORF">SSABA_v1c05550</name>
</gene>
<dbReference type="GO" id="GO:0036220">
    <property type="term" value="F:ITP diphosphatase activity"/>
    <property type="evidence" value="ECO:0007669"/>
    <property type="project" value="UniProtKB-UniRule"/>
</dbReference>
<dbReference type="SUPFAM" id="SSF52972">
    <property type="entry name" value="ITPase-like"/>
    <property type="match status" value="1"/>
</dbReference>
<dbReference type="InterPro" id="IPR002637">
    <property type="entry name" value="RdgB/HAM1"/>
</dbReference>
<keyword evidence="13" id="KW-1185">Reference proteome</keyword>
<evidence type="ECO:0000313" key="12">
    <source>
        <dbReference type="EMBL" id="AHI53959.1"/>
    </source>
</evidence>
<evidence type="ECO:0000256" key="2">
    <source>
        <dbReference type="ARBA" id="ARBA00011738"/>
    </source>
</evidence>
<comment type="function">
    <text evidence="10">Pyrophosphatase that catalyzes the hydrolysis of nucleoside triphosphates to their monophosphate derivatives, with a high preference for the non-canonical purine nucleotides XTP (xanthosine triphosphate), dITP (deoxyinosine triphosphate) and ITP. Seems to function as a house-cleaning enzyme that removes non-canonical purine nucleotides from the nucleotide pool, thus preventing their incorporation into DNA/RNA and avoiding chromosomal lesions.</text>
</comment>
<evidence type="ECO:0000256" key="7">
    <source>
        <dbReference type="ARBA" id="ARBA00023080"/>
    </source>
</evidence>
<dbReference type="NCBIfam" id="TIGR00042">
    <property type="entry name" value="RdgB/HAM1 family non-canonical purine NTP pyrophosphatase"/>
    <property type="match status" value="1"/>
</dbReference>
<evidence type="ECO:0000256" key="6">
    <source>
        <dbReference type="ARBA" id="ARBA00022842"/>
    </source>
</evidence>
<comment type="caution">
    <text evidence="10">Lacks conserved residue(s) required for the propagation of feature annotation.</text>
</comment>
<dbReference type="InterPro" id="IPR020922">
    <property type="entry name" value="dITP/XTP_pyrophosphatase"/>
</dbReference>
<dbReference type="PATRIC" id="fig|1276257.3.peg.566"/>
<feature type="active site" description="Proton acceptor" evidence="10">
    <location>
        <position position="69"/>
    </location>
</feature>
<name>W6AJQ3_9MOLU</name>
<feature type="binding site" evidence="10">
    <location>
        <begin position="184"/>
        <end position="185"/>
    </location>
    <ligand>
        <name>substrate</name>
    </ligand>
</feature>
<dbReference type="PANTHER" id="PTHR11067">
    <property type="entry name" value="INOSINE TRIPHOSPHATE PYROPHOSPHATASE/HAM1 PROTEIN"/>
    <property type="match status" value="1"/>
</dbReference>
<dbReference type="KEGG" id="ssab:SSABA_v1c05550"/>
<feature type="binding site" evidence="10">
    <location>
        <begin position="9"/>
        <end position="14"/>
    </location>
    <ligand>
        <name>substrate</name>
    </ligand>
</feature>
<dbReference type="GO" id="GO:0000166">
    <property type="term" value="F:nucleotide binding"/>
    <property type="evidence" value="ECO:0007669"/>
    <property type="project" value="UniProtKB-KW"/>
</dbReference>
<comment type="catalytic activity">
    <reaction evidence="10">
        <text>ITP + H2O = IMP + diphosphate + H(+)</text>
        <dbReference type="Rhea" id="RHEA:29399"/>
        <dbReference type="ChEBI" id="CHEBI:15377"/>
        <dbReference type="ChEBI" id="CHEBI:15378"/>
        <dbReference type="ChEBI" id="CHEBI:33019"/>
        <dbReference type="ChEBI" id="CHEBI:58053"/>
        <dbReference type="ChEBI" id="CHEBI:61402"/>
        <dbReference type="EC" id="3.6.1.66"/>
    </reaction>
</comment>
<dbReference type="Pfam" id="PF01725">
    <property type="entry name" value="Ham1p_like"/>
    <property type="match status" value="1"/>
</dbReference>
<keyword evidence="6 10" id="KW-0460">Magnesium</keyword>
<feature type="binding site" evidence="10">
    <location>
        <begin position="156"/>
        <end position="159"/>
    </location>
    <ligand>
        <name>substrate</name>
    </ligand>
</feature>
<evidence type="ECO:0000256" key="10">
    <source>
        <dbReference type="HAMAP-Rule" id="MF_01405"/>
    </source>
</evidence>
<dbReference type="GO" id="GO:0017111">
    <property type="term" value="F:ribonucleoside triphosphate phosphatase activity"/>
    <property type="evidence" value="ECO:0007669"/>
    <property type="project" value="InterPro"/>
</dbReference>
<dbReference type="EMBL" id="CP006934">
    <property type="protein sequence ID" value="AHI53959.1"/>
    <property type="molecule type" value="Genomic_DNA"/>
</dbReference>
<dbReference type="GO" id="GO:0009117">
    <property type="term" value="P:nucleotide metabolic process"/>
    <property type="evidence" value="ECO:0007669"/>
    <property type="project" value="UniProtKB-KW"/>
</dbReference>
<dbReference type="GO" id="GO:0035870">
    <property type="term" value="F:dITP diphosphatase activity"/>
    <property type="evidence" value="ECO:0007669"/>
    <property type="project" value="UniProtKB-UniRule"/>
</dbReference>
<dbReference type="STRING" id="1276257.SSABA_v1c05550"/>
<dbReference type="InterPro" id="IPR029001">
    <property type="entry name" value="ITPase-like_fam"/>
</dbReference>
<dbReference type="EC" id="3.6.1.66" evidence="10"/>
<proteinExistence type="inferred from homology"/>
<keyword evidence="7 10" id="KW-0546">Nucleotide metabolism</keyword>
<evidence type="ECO:0000256" key="1">
    <source>
        <dbReference type="ARBA" id="ARBA00008023"/>
    </source>
</evidence>
<dbReference type="CDD" id="cd00515">
    <property type="entry name" value="HAM1"/>
    <property type="match status" value="1"/>
</dbReference>
<dbReference type="AlphaFoldDB" id="W6AJQ3"/>
<comment type="catalytic activity">
    <reaction evidence="8 10">
        <text>dITP + H2O = dIMP + diphosphate + H(+)</text>
        <dbReference type="Rhea" id="RHEA:28342"/>
        <dbReference type="ChEBI" id="CHEBI:15377"/>
        <dbReference type="ChEBI" id="CHEBI:15378"/>
        <dbReference type="ChEBI" id="CHEBI:33019"/>
        <dbReference type="ChEBI" id="CHEBI:61194"/>
        <dbReference type="ChEBI" id="CHEBI:61382"/>
        <dbReference type="EC" id="3.6.1.66"/>
    </reaction>
</comment>
<feature type="binding site" evidence="10">
    <location>
        <position position="69"/>
    </location>
    <ligand>
        <name>Mg(2+)</name>
        <dbReference type="ChEBI" id="CHEBI:18420"/>
    </ligand>
</feature>
<dbReference type="RefSeq" id="WP_084655757.1">
    <property type="nucleotide sequence ID" value="NZ_CP006934.1"/>
</dbReference>
<dbReference type="Gene3D" id="3.90.950.10">
    <property type="match status" value="1"/>
</dbReference>
<dbReference type="HAMAP" id="MF_01405">
    <property type="entry name" value="Non_canon_purine_NTPase"/>
    <property type="match status" value="1"/>
</dbReference>
<dbReference type="GO" id="GO:0009146">
    <property type="term" value="P:purine nucleoside triphosphate catabolic process"/>
    <property type="evidence" value="ECO:0007669"/>
    <property type="project" value="UniProtKB-UniRule"/>
</dbReference>
<evidence type="ECO:0000256" key="3">
    <source>
        <dbReference type="ARBA" id="ARBA00022723"/>
    </source>
</evidence>
<evidence type="ECO:0000256" key="5">
    <source>
        <dbReference type="ARBA" id="ARBA00022801"/>
    </source>
</evidence>
<evidence type="ECO:0000256" key="9">
    <source>
        <dbReference type="ARBA" id="ARBA00052017"/>
    </source>
</evidence>
<comment type="similarity">
    <text evidence="1 10 11">Belongs to the HAM1 NTPase family.</text>
</comment>
<keyword evidence="4 10" id="KW-0547">Nucleotide-binding</keyword>
<evidence type="ECO:0000256" key="11">
    <source>
        <dbReference type="RuleBase" id="RU003781"/>
    </source>
</evidence>
<feature type="binding site" evidence="10">
    <location>
        <position position="179"/>
    </location>
    <ligand>
        <name>substrate</name>
    </ligand>
</feature>
<dbReference type="OrthoDB" id="9807456at2"/>
<dbReference type="eggNOG" id="COG0127">
    <property type="taxonomic scope" value="Bacteria"/>
</dbReference>
<dbReference type="PANTHER" id="PTHR11067:SF9">
    <property type="entry name" value="INOSINE TRIPHOSPHATE PYROPHOSPHATASE"/>
    <property type="match status" value="1"/>
</dbReference>
<comment type="cofactor">
    <cofactor evidence="10">
        <name>Mg(2+)</name>
        <dbReference type="ChEBI" id="CHEBI:18420"/>
    </cofactor>
    <text evidence="10">Binds 1 Mg(2+) ion per subunit.</text>
</comment>
<comment type="catalytic activity">
    <reaction evidence="9 10">
        <text>XTP + H2O = XMP + diphosphate + H(+)</text>
        <dbReference type="Rhea" id="RHEA:28610"/>
        <dbReference type="ChEBI" id="CHEBI:15377"/>
        <dbReference type="ChEBI" id="CHEBI:15378"/>
        <dbReference type="ChEBI" id="CHEBI:33019"/>
        <dbReference type="ChEBI" id="CHEBI:57464"/>
        <dbReference type="ChEBI" id="CHEBI:61314"/>
        <dbReference type="EC" id="3.6.1.66"/>
    </reaction>
</comment>
<feature type="binding site" evidence="10">
    <location>
        <position position="70"/>
    </location>
    <ligand>
        <name>substrate</name>
    </ligand>
</feature>
<evidence type="ECO:0000256" key="8">
    <source>
        <dbReference type="ARBA" id="ARBA00051875"/>
    </source>
</evidence>
<keyword evidence="5 10" id="KW-0378">Hydrolase</keyword>
<reference evidence="12 13" key="1">
    <citation type="journal article" date="2014" name="Genome Biol. Evol.">
        <title>Molecular evolution of the substrate utilization strategies and putative virulence factors in mosquito-associated Spiroplasma species.</title>
        <authorList>
            <person name="Chang T.H."/>
            <person name="Lo W.S."/>
            <person name="Ku C."/>
            <person name="Chen L.L."/>
            <person name="Kuo C.H."/>
        </authorList>
    </citation>
    <scope>NUCLEOTIDE SEQUENCE [LARGE SCALE GENOMIC DNA]</scope>
    <source>
        <strain evidence="12">Ar-1343</strain>
    </source>
</reference>
<evidence type="ECO:0000256" key="4">
    <source>
        <dbReference type="ARBA" id="ARBA00022741"/>
    </source>
</evidence>
<dbReference type="GO" id="GO:0036222">
    <property type="term" value="F:XTP diphosphatase activity"/>
    <property type="evidence" value="ECO:0007669"/>
    <property type="project" value="UniProtKB-UniRule"/>
</dbReference>
<keyword evidence="3 10" id="KW-0479">Metal-binding</keyword>